<name>A0A5N5UJ59_9EURY</name>
<evidence type="ECO:0000313" key="3">
    <source>
        <dbReference type="Proteomes" id="UP000326207"/>
    </source>
</evidence>
<comment type="caution">
    <text evidence="2">The sequence shown here is derived from an EMBL/GenBank/DDBJ whole genome shotgun (WGS) entry which is preliminary data.</text>
</comment>
<proteinExistence type="predicted"/>
<evidence type="ECO:0000256" key="1">
    <source>
        <dbReference type="SAM" id="MobiDB-lite"/>
    </source>
</evidence>
<dbReference type="EMBL" id="QMDY01000003">
    <property type="protein sequence ID" value="KAB7518807.1"/>
    <property type="molecule type" value="Genomic_DNA"/>
</dbReference>
<dbReference type="RefSeq" id="WP_152156187.1">
    <property type="nucleotide sequence ID" value="NZ_QMDY01000003.1"/>
</dbReference>
<evidence type="ECO:0000313" key="2">
    <source>
        <dbReference type="EMBL" id="KAB7518807.1"/>
    </source>
</evidence>
<feature type="region of interest" description="Disordered" evidence="1">
    <location>
        <begin position="1"/>
        <end position="27"/>
    </location>
</feature>
<gene>
    <name evidence="2" type="ORF">DP108_06470</name>
</gene>
<dbReference type="AlphaFoldDB" id="A0A5N5UJ59"/>
<sequence>MTDTSHITDADIEQAIEQHDDPDHEDANTVDDIRTLLAIIQRGVEESWMGRMRELETGNAELIADHDDVVVIATGEIDTALEELEHHPDVDIDQITRDVVSATMHNAARRLSDYDWSHVYPLVARKPESRAAGEVYVEGVVNGLQATYDLSPGQAWAYYGVAIKGNSQSSWGRRKGDYDNKNVSDALAKARANIPHE</sequence>
<feature type="compositionally biased region" description="Basic and acidic residues" evidence="1">
    <location>
        <begin position="16"/>
        <end position="27"/>
    </location>
</feature>
<dbReference type="Proteomes" id="UP000326207">
    <property type="component" value="Unassembled WGS sequence"/>
</dbReference>
<organism evidence="2 3">
    <name type="scientific">Halosegnis rubeus</name>
    <dbReference type="NCBI Taxonomy" id="2212850"/>
    <lineage>
        <taxon>Archaea</taxon>
        <taxon>Methanobacteriati</taxon>
        <taxon>Methanobacteriota</taxon>
        <taxon>Stenosarchaea group</taxon>
        <taxon>Halobacteria</taxon>
        <taxon>Halobacteriales</taxon>
        <taxon>Natronomonadaceae</taxon>
        <taxon>Halosegnis</taxon>
    </lineage>
</organism>
<accession>A0A5N5UJ59</accession>
<protein>
    <submittedName>
        <fullName evidence="2">Uncharacterized protein</fullName>
    </submittedName>
</protein>
<reference evidence="2 3" key="1">
    <citation type="submission" date="2019-10" db="EMBL/GenBank/DDBJ databases">
        <title>Unraveling microbial dark matter from salterns through culturing: the case of the genus Halosegnis.</title>
        <authorList>
            <person name="Duran-Viseras A."/>
            <person name="Andrei A.-S."/>
            <person name="Vera-Gargallo B."/>
            <person name="Ghai R."/>
            <person name="Sanchez-Porro C."/>
            <person name="Ventosa A."/>
        </authorList>
    </citation>
    <scope>NUCLEOTIDE SEQUENCE [LARGE SCALE GENOMIC DNA]</scope>
    <source>
        <strain evidence="2 3">F19-13</strain>
    </source>
</reference>